<gene>
    <name evidence="2" type="ORF">METZ01_LOCUS10821</name>
</gene>
<sequence length="56" mass="6234">MKEIPLIFPFALLVIIVTLMFSTAYGLADSTVKAKGASASQYEWEEKAALWVCPFH</sequence>
<dbReference type="AlphaFoldDB" id="A0A381NU05"/>
<protein>
    <submittedName>
        <fullName evidence="2">Uncharacterized protein</fullName>
    </submittedName>
</protein>
<keyword evidence="1" id="KW-1133">Transmembrane helix</keyword>
<name>A0A381NU05_9ZZZZ</name>
<dbReference type="EMBL" id="UINC01000589">
    <property type="protein sequence ID" value="SUZ57967.1"/>
    <property type="molecule type" value="Genomic_DNA"/>
</dbReference>
<feature type="transmembrane region" description="Helical" evidence="1">
    <location>
        <begin position="6"/>
        <end position="28"/>
    </location>
</feature>
<keyword evidence="1" id="KW-0812">Transmembrane</keyword>
<reference evidence="2" key="1">
    <citation type="submission" date="2018-05" db="EMBL/GenBank/DDBJ databases">
        <authorList>
            <person name="Lanie J.A."/>
            <person name="Ng W.-L."/>
            <person name="Kazmierczak K.M."/>
            <person name="Andrzejewski T.M."/>
            <person name="Davidsen T.M."/>
            <person name="Wayne K.J."/>
            <person name="Tettelin H."/>
            <person name="Glass J.I."/>
            <person name="Rusch D."/>
            <person name="Podicherti R."/>
            <person name="Tsui H.-C.T."/>
            <person name="Winkler M.E."/>
        </authorList>
    </citation>
    <scope>NUCLEOTIDE SEQUENCE</scope>
</reference>
<evidence type="ECO:0000313" key="2">
    <source>
        <dbReference type="EMBL" id="SUZ57967.1"/>
    </source>
</evidence>
<evidence type="ECO:0000256" key="1">
    <source>
        <dbReference type="SAM" id="Phobius"/>
    </source>
</evidence>
<accession>A0A381NU05</accession>
<keyword evidence="1" id="KW-0472">Membrane</keyword>
<proteinExistence type="predicted"/>
<organism evidence="2">
    <name type="scientific">marine metagenome</name>
    <dbReference type="NCBI Taxonomy" id="408172"/>
    <lineage>
        <taxon>unclassified sequences</taxon>
        <taxon>metagenomes</taxon>
        <taxon>ecological metagenomes</taxon>
    </lineage>
</organism>